<dbReference type="Proteomes" id="UP000008493">
    <property type="component" value="Unassembled WGS sequence"/>
</dbReference>
<dbReference type="GeneID" id="18827132"/>
<accession>K5WQY2</accession>
<dbReference type="RefSeq" id="XP_007331612.1">
    <property type="nucleotide sequence ID" value="XM_007331550.1"/>
</dbReference>
<dbReference type="HOGENOM" id="CLU_1916442_0_0_1"/>
<dbReference type="EMBL" id="JH971394">
    <property type="protein sequence ID" value="EKM77766.1"/>
    <property type="molecule type" value="Genomic_DNA"/>
</dbReference>
<sequence>MEEAIHKIESNPQLQWSNWAPKRTTPPVPIIEEQEEIFNRITEAAVPPADRNNPILPPCPLGKKITSPRVPATYYIGSLPPDKYQPHGKVTGRRYLFDSQEPTDWPYASKVGPQQALVLMVEKSTEDSTSFM</sequence>
<protein>
    <submittedName>
        <fullName evidence="1">Uncharacterized protein</fullName>
    </submittedName>
</protein>
<reference evidence="2" key="1">
    <citation type="journal article" date="2012" name="Proc. Natl. Acad. Sci. U.S.A.">
        <title>Genome sequence of the button mushroom Agaricus bisporus reveals mechanisms governing adaptation to a humic-rich ecological niche.</title>
        <authorList>
            <person name="Morin E."/>
            <person name="Kohler A."/>
            <person name="Baker A.R."/>
            <person name="Foulongne-Oriol M."/>
            <person name="Lombard V."/>
            <person name="Nagy L.G."/>
            <person name="Ohm R.A."/>
            <person name="Patyshakuliyeva A."/>
            <person name="Brun A."/>
            <person name="Aerts A.L."/>
            <person name="Bailey A.M."/>
            <person name="Billette C."/>
            <person name="Coutinho P.M."/>
            <person name="Deakin G."/>
            <person name="Doddapaneni H."/>
            <person name="Floudas D."/>
            <person name="Grimwood J."/>
            <person name="Hilden K."/>
            <person name="Kuees U."/>
            <person name="LaButti K.M."/>
            <person name="Lapidus A."/>
            <person name="Lindquist E.A."/>
            <person name="Lucas S.M."/>
            <person name="Murat C."/>
            <person name="Riley R.W."/>
            <person name="Salamov A.A."/>
            <person name="Schmutz J."/>
            <person name="Subramanian V."/>
            <person name="Woesten H.A.B."/>
            <person name="Xu J."/>
            <person name="Eastwood D.C."/>
            <person name="Foster G.D."/>
            <person name="Sonnenberg A.S."/>
            <person name="Cullen D."/>
            <person name="de Vries R.P."/>
            <person name="Lundell T."/>
            <person name="Hibbett D.S."/>
            <person name="Henrissat B."/>
            <person name="Burton K.S."/>
            <person name="Kerrigan R.W."/>
            <person name="Challen M.P."/>
            <person name="Grigoriev I.V."/>
            <person name="Martin F."/>
        </authorList>
    </citation>
    <scope>NUCLEOTIDE SEQUENCE [LARGE SCALE GENOMIC DNA]</scope>
    <source>
        <strain evidence="2">JB137-S8 / ATCC MYA-4627 / FGSC 10392</strain>
    </source>
</reference>
<gene>
    <name evidence="1" type="ORF">AGABI1DRAFT_130040</name>
</gene>
<evidence type="ECO:0000313" key="1">
    <source>
        <dbReference type="EMBL" id="EKM77766.1"/>
    </source>
</evidence>
<keyword evidence="2" id="KW-1185">Reference proteome</keyword>
<dbReference type="AlphaFoldDB" id="K5WQY2"/>
<dbReference type="InParanoid" id="K5WQY2"/>
<evidence type="ECO:0000313" key="2">
    <source>
        <dbReference type="Proteomes" id="UP000008493"/>
    </source>
</evidence>
<dbReference type="KEGG" id="abp:AGABI1DRAFT130040"/>
<name>K5WQY2_AGABU</name>
<organism evidence="1 2">
    <name type="scientific">Agaricus bisporus var. burnettii (strain JB137-S8 / ATCC MYA-4627 / FGSC 10392)</name>
    <name type="common">White button mushroom</name>
    <dbReference type="NCBI Taxonomy" id="597362"/>
    <lineage>
        <taxon>Eukaryota</taxon>
        <taxon>Fungi</taxon>
        <taxon>Dikarya</taxon>
        <taxon>Basidiomycota</taxon>
        <taxon>Agaricomycotina</taxon>
        <taxon>Agaricomycetes</taxon>
        <taxon>Agaricomycetidae</taxon>
        <taxon>Agaricales</taxon>
        <taxon>Agaricineae</taxon>
        <taxon>Agaricaceae</taxon>
        <taxon>Agaricus</taxon>
    </lineage>
</organism>
<proteinExistence type="predicted"/>